<dbReference type="Gene3D" id="3.30.70.1900">
    <property type="match status" value="1"/>
</dbReference>
<dbReference type="PANTHER" id="PTHR36984:SF1">
    <property type="entry name" value="CRISPR-ASSOCIATED ENDORIBONUCLEASE CAS6 1"/>
    <property type="match status" value="1"/>
</dbReference>
<protein>
    <recommendedName>
        <fullName evidence="4">CRISPR-associated endoribonuclease</fullName>
    </recommendedName>
</protein>
<dbReference type="PANTHER" id="PTHR36984">
    <property type="entry name" value="CRISPR-ASSOCIATED ENDORIBONUCLEASE CAS6 1"/>
    <property type="match status" value="1"/>
</dbReference>
<dbReference type="GO" id="GO:0016788">
    <property type="term" value="F:hydrolase activity, acting on ester bonds"/>
    <property type="evidence" value="ECO:0007669"/>
    <property type="project" value="InterPro"/>
</dbReference>
<evidence type="ECO:0000259" key="5">
    <source>
        <dbReference type="Pfam" id="PF01881"/>
    </source>
</evidence>
<evidence type="ECO:0000256" key="4">
    <source>
        <dbReference type="PIRNR" id="PIRNR005054"/>
    </source>
</evidence>
<organism evidence="6 7">
    <name type="scientific">Thermococcus barossii</name>
    <dbReference type="NCBI Taxonomy" id="54077"/>
    <lineage>
        <taxon>Archaea</taxon>
        <taxon>Methanobacteriati</taxon>
        <taxon>Methanobacteriota</taxon>
        <taxon>Thermococci</taxon>
        <taxon>Thermococcales</taxon>
        <taxon>Thermococcaceae</taxon>
        <taxon>Thermococcus</taxon>
    </lineage>
</organism>
<dbReference type="Pfam" id="PF01881">
    <property type="entry name" value="Cas_Cas6_C"/>
    <property type="match status" value="1"/>
</dbReference>
<dbReference type="Gene3D" id="3.30.70.1890">
    <property type="match status" value="1"/>
</dbReference>
<sequence>MRLELLLHFEEPFLIPYNYPRSLYSFLIHGIELGEEGISKRIHTNKKDVKFVASRLLPLGKVKKTEKGLLVEQGRVRLFVGSSAWPVLEALVNGLGSGLGELHIGERRLLEAEIKTAKTPKRLSGQRFRTLSPVSVYHNNPPNGFRSWDLSPVGQPNSPFEDESVVWKELVFRNLREKYLMVHGEPHEGDFGIEVFPRNVRSKMFRIKGVNVRAWEFEFRMWGDEEFLRVAWDMGLGMRNTHGFGMIEVM</sequence>
<dbReference type="InterPro" id="IPR049435">
    <property type="entry name" value="Cas_Cas6_C"/>
</dbReference>
<dbReference type="OrthoDB" id="92068at2157"/>
<comment type="similarity">
    <text evidence="1 4">Belongs to the CRISPR-associated protein Cas6/Cse3/CasE family.</text>
</comment>
<keyword evidence="2" id="KW-0694">RNA-binding</keyword>
<evidence type="ECO:0000313" key="7">
    <source>
        <dbReference type="Proteomes" id="UP000250272"/>
    </source>
</evidence>
<dbReference type="InterPro" id="IPR045747">
    <property type="entry name" value="CRISPR-assoc_prot_Cas6_N_sf"/>
</dbReference>
<keyword evidence="3" id="KW-0051">Antiviral defense</keyword>
<evidence type="ECO:0000256" key="2">
    <source>
        <dbReference type="ARBA" id="ARBA00022884"/>
    </source>
</evidence>
<comment type="function">
    <text evidence="4">CRISPR (clustered regularly interspaced short palindromic repeat), is an adaptive immune system that provides protection against mobile genetic elements (viruses, transposable elements and conjugative plasmids). CRISPR clusters contain sequences complementary to antecedent mobile elements and target invading nucleic acids. CRISPR clusters are transcribed and processed into CRISPR RNA (crRNA).</text>
</comment>
<accession>A0A2Z2MHP1</accession>
<evidence type="ECO:0000256" key="1">
    <source>
        <dbReference type="ARBA" id="ARBA00005937"/>
    </source>
</evidence>
<name>A0A2Z2MHP1_9EURY</name>
<dbReference type="NCBIfam" id="TIGR01877">
    <property type="entry name" value="cas_cas6"/>
    <property type="match status" value="1"/>
</dbReference>
<dbReference type="KEGG" id="tbs:A3L01_02280"/>
<dbReference type="GeneID" id="33325560"/>
<dbReference type="Proteomes" id="UP000250272">
    <property type="component" value="Chromosome"/>
</dbReference>
<evidence type="ECO:0000256" key="3">
    <source>
        <dbReference type="ARBA" id="ARBA00023118"/>
    </source>
</evidence>
<gene>
    <name evidence="6" type="ORF">A3L01_02280</name>
</gene>
<keyword evidence="7" id="KW-1185">Reference proteome</keyword>
<feature type="domain" description="CRISPR associated protein Cas6 C-terminal" evidence="5">
    <location>
        <begin position="124"/>
        <end position="249"/>
    </location>
</feature>
<proteinExistence type="inferred from homology"/>
<dbReference type="CDD" id="cd21140">
    <property type="entry name" value="Cas6_I-like"/>
    <property type="match status" value="1"/>
</dbReference>
<dbReference type="GO" id="GO:0003723">
    <property type="term" value="F:RNA binding"/>
    <property type="evidence" value="ECO:0007669"/>
    <property type="project" value="UniProtKB-KW"/>
</dbReference>
<dbReference type="AlphaFoldDB" id="A0A2Z2MHP1"/>
<reference evidence="6 7" key="1">
    <citation type="submission" date="2016-04" db="EMBL/GenBank/DDBJ databases">
        <title>Complete genome sequence of Thermococcus barossii type strain SHCK-94.</title>
        <authorList>
            <person name="Oger P.M."/>
        </authorList>
    </citation>
    <scope>NUCLEOTIDE SEQUENCE [LARGE SCALE GENOMIC DNA]</scope>
    <source>
        <strain evidence="6 7">SHCK-94</strain>
    </source>
</reference>
<evidence type="ECO:0000313" key="6">
    <source>
        <dbReference type="EMBL" id="ASJ04245.1"/>
    </source>
</evidence>
<dbReference type="EMBL" id="CP015101">
    <property type="protein sequence ID" value="ASJ04245.1"/>
    <property type="molecule type" value="Genomic_DNA"/>
</dbReference>
<dbReference type="RefSeq" id="WP_088864273.1">
    <property type="nucleotide sequence ID" value="NZ_CP015101.1"/>
</dbReference>
<dbReference type="InterPro" id="IPR010156">
    <property type="entry name" value="CRISPR-assoc_prot_Cas6"/>
</dbReference>
<dbReference type="PIRSF" id="PIRSF005054">
    <property type="entry name" value="PF1131"/>
    <property type="match status" value="1"/>
</dbReference>
<dbReference type="GO" id="GO:0051607">
    <property type="term" value="P:defense response to virus"/>
    <property type="evidence" value="ECO:0007669"/>
    <property type="project" value="UniProtKB-KW"/>
</dbReference>